<comment type="similarity">
    <text evidence="11">Belongs to the RING-type zinc finger family. LOG2 subfamily.</text>
</comment>
<feature type="region of interest" description="Disordered" evidence="13">
    <location>
        <begin position="20"/>
        <end position="43"/>
    </location>
</feature>
<dbReference type="InterPro" id="IPR058981">
    <property type="entry name" value="MGRN1/RNF157-like_N"/>
</dbReference>
<dbReference type="PANTHER" id="PTHR22996">
    <property type="entry name" value="MAHOGUNIN"/>
    <property type="match status" value="1"/>
</dbReference>
<keyword evidence="5" id="KW-0519">Myristate</keyword>
<evidence type="ECO:0000256" key="9">
    <source>
        <dbReference type="ARBA" id="ARBA00022833"/>
    </source>
</evidence>
<dbReference type="CDD" id="cd16789">
    <property type="entry name" value="mRING-HC-C3HC5_MGRN1-like"/>
    <property type="match status" value="1"/>
</dbReference>
<evidence type="ECO:0000256" key="5">
    <source>
        <dbReference type="ARBA" id="ARBA00022707"/>
    </source>
</evidence>
<sequence length="351" mass="39259">MINKYKLILTLDAMGNSWSNRNATSNQNVPNGTLGPRPPQNAAQRNEINPRMLFYNSEFAWNFGENVFEGLSPYNSNALDIPPPSVVHERTVRNVVRLSKSSLQLVPSTLPKCYVLQFHFDTLVDCGILTYFLAKEFQDDHLLSFSSQCCSQPSIQYFRAGLGQTYRQGEAEALNFSKVAKESLVYRETDEYPVIVEIKCNLSNTGQAGTLGTELSSRSENSTNEEIEGYYIYLSLDKEQISSGTFPLRVIKQKIIVHGVIYELEEIYGIDSGNTATAQGCVSSTCYSEDGTNCAICLSQPRDTALLPCRHMCLCSECAQRLRFQSNSCPICRQSVQSFLQVKGLQSHKNN</sequence>
<evidence type="ECO:0000259" key="14">
    <source>
        <dbReference type="PROSITE" id="PS50089"/>
    </source>
</evidence>
<keyword evidence="6" id="KW-0479">Metal-binding</keyword>
<evidence type="ECO:0000256" key="8">
    <source>
        <dbReference type="ARBA" id="ARBA00022786"/>
    </source>
</evidence>
<dbReference type="GeneID" id="17090201"/>
<dbReference type="Pfam" id="PF26192">
    <property type="entry name" value="RNF157-like_N"/>
    <property type="match status" value="1"/>
</dbReference>
<dbReference type="EMBL" id="KB454491">
    <property type="protein sequence ID" value="EME31565.1"/>
    <property type="molecule type" value="Genomic_DNA"/>
</dbReference>
<dbReference type="GO" id="GO:0016567">
    <property type="term" value="P:protein ubiquitination"/>
    <property type="evidence" value="ECO:0007669"/>
    <property type="project" value="TreeGrafter"/>
</dbReference>
<dbReference type="eggNOG" id="KOG4265">
    <property type="taxonomic scope" value="Eukaryota"/>
</dbReference>
<evidence type="ECO:0000256" key="2">
    <source>
        <dbReference type="ARBA" id="ARBA00004906"/>
    </source>
</evidence>
<organism evidence="15 16">
    <name type="scientific">Galdieria sulphuraria</name>
    <name type="common">Red alga</name>
    <dbReference type="NCBI Taxonomy" id="130081"/>
    <lineage>
        <taxon>Eukaryota</taxon>
        <taxon>Rhodophyta</taxon>
        <taxon>Bangiophyceae</taxon>
        <taxon>Galdieriales</taxon>
        <taxon>Galdieriaceae</taxon>
        <taxon>Galdieria</taxon>
    </lineage>
</organism>
<evidence type="ECO:0000256" key="11">
    <source>
        <dbReference type="ARBA" id="ARBA00025721"/>
    </source>
</evidence>
<evidence type="ECO:0000313" key="15">
    <source>
        <dbReference type="EMBL" id="EME31565.1"/>
    </source>
</evidence>
<dbReference type="Gene3D" id="3.30.40.10">
    <property type="entry name" value="Zinc/RING finger domain, C3HC4 (zinc finger)"/>
    <property type="match status" value="1"/>
</dbReference>
<dbReference type="InterPro" id="IPR045195">
    <property type="entry name" value="LOG2-like_mRING_C3HC5"/>
</dbReference>
<keyword evidence="7 12" id="KW-0863">Zinc-finger</keyword>
<feature type="domain" description="RING-type" evidence="14">
    <location>
        <begin position="294"/>
        <end position="333"/>
    </location>
</feature>
<evidence type="ECO:0000256" key="7">
    <source>
        <dbReference type="ARBA" id="ARBA00022771"/>
    </source>
</evidence>
<keyword evidence="16" id="KW-1185">Reference proteome</keyword>
<dbReference type="SMART" id="SM00184">
    <property type="entry name" value="RING"/>
    <property type="match status" value="1"/>
</dbReference>
<comment type="pathway">
    <text evidence="2">Protein modification; protein ubiquitination.</text>
</comment>
<keyword evidence="9" id="KW-0862">Zinc</keyword>
<proteinExistence type="inferred from homology"/>
<evidence type="ECO:0000256" key="1">
    <source>
        <dbReference type="ARBA" id="ARBA00000900"/>
    </source>
</evidence>
<evidence type="ECO:0000256" key="4">
    <source>
        <dbReference type="ARBA" id="ARBA00022679"/>
    </source>
</evidence>
<dbReference type="InterPro" id="IPR045194">
    <property type="entry name" value="MGRN1/RNF157-like"/>
</dbReference>
<evidence type="ECO:0000256" key="13">
    <source>
        <dbReference type="SAM" id="MobiDB-lite"/>
    </source>
</evidence>
<dbReference type="GO" id="GO:0061630">
    <property type="term" value="F:ubiquitin protein ligase activity"/>
    <property type="evidence" value="ECO:0007669"/>
    <property type="project" value="UniProtKB-EC"/>
</dbReference>
<dbReference type="OMA" id="FCCKEEF"/>
<evidence type="ECO:0000313" key="16">
    <source>
        <dbReference type="Proteomes" id="UP000030680"/>
    </source>
</evidence>
<reference evidence="16" key="1">
    <citation type="journal article" date="2013" name="Science">
        <title>Gene transfer from bacteria and archaea facilitated evolution of an extremophilic eukaryote.</title>
        <authorList>
            <person name="Schonknecht G."/>
            <person name="Chen W.H."/>
            <person name="Ternes C.M."/>
            <person name="Barbier G.G."/>
            <person name="Shrestha R.P."/>
            <person name="Stanke M."/>
            <person name="Brautigam A."/>
            <person name="Baker B.J."/>
            <person name="Banfield J.F."/>
            <person name="Garavito R.M."/>
            <person name="Carr K."/>
            <person name="Wilkerson C."/>
            <person name="Rensing S.A."/>
            <person name="Gagneul D."/>
            <person name="Dickenson N.E."/>
            <person name="Oesterhelt C."/>
            <person name="Lercher M.J."/>
            <person name="Weber A.P."/>
        </authorList>
    </citation>
    <scope>NUCLEOTIDE SEQUENCE [LARGE SCALE GENOMIC DNA]</scope>
    <source>
        <strain evidence="16">074W</strain>
    </source>
</reference>
<dbReference type="KEGG" id="gsl:Gasu_12370"/>
<dbReference type="InterPro" id="IPR001841">
    <property type="entry name" value="Znf_RING"/>
</dbReference>
<evidence type="ECO:0000256" key="10">
    <source>
        <dbReference type="ARBA" id="ARBA00023288"/>
    </source>
</evidence>
<dbReference type="SUPFAM" id="SSF57850">
    <property type="entry name" value="RING/U-box"/>
    <property type="match status" value="1"/>
</dbReference>
<evidence type="ECO:0000256" key="12">
    <source>
        <dbReference type="PROSITE-ProRule" id="PRU00175"/>
    </source>
</evidence>
<dbReference type="PROSITE" id="PS50089">
    <property type="entry name" value="ZF_RING_2"/>
    <property type="match status" value="1"/>
</dbReference>
<dbReference type="EC" id="2.3.2.27" evidence="3"/>
<keyword evidence="4" id="KW-0808">Transferase</keyword>
<dbReference type="Proteomes" id="UP000030680">
    <property type="component" value="Unassembled WGS sequence"/>
</dbReference>
<dbReference type="Pfam" id="PF13920">
    <property type="entry name" value="zf-C3HC4_3"/>
    <property type="match status" value="1"/>
</dbReference>
<dbReference type="GO" id="GO:0008270">
    <property type="term" value="F:zinc ion binding"/>
    <property type="evidence" value="ECO:0007669"/>
    <property type="project" value="UniProtKB-KW"/>
</dbReference>
<comment type="catalytic activity">
    <reaction evidence="1">
        <text>S-ubiquitinyl-[E2 ubiquitin-conjugating enzyme]-L-cysteine + [acceptor protein]-L-lysine = [E2 ubiquitin-conjugating enzyme]-L-cysteine + N(6)-ubiquitinyl-[acceptor protein]-L-lysine.</text>
        <dbReference type="EC" id="2.3.2.27"/>
    </reaction>
</comment>
<name>M2X507_GALSU</name>
<dbReference type="InterPro" id="IPR013083">
    <property type="entry name" value="Znf_RING/FYVE/PHD"/>
</dbReference>
<dbReference type="Gramene" id="EME31565">
    <property type="protein sequence ID" value="EME31565"/>
    <property type="gene ID" value="Gasu_12370"/>
</dbReference>
<dbReference type="RefSeq" id="XP_005708085.1">
    <property type="nucleotide sequence ID" value="XM_005708028.1"/>
</dbReference>
<accession>M2X507</accession>
<feature type="compositionally biased region" description="Polar residues" evidence="13">
    <location>
        <begin position="20"/>
        <end position="31"/>
    </location>
</feature>
<dbReference type="PANTHER" id="PTHR22996:SF0">
    <property type="entry name" value="RE60872P-RELATED"/>
    <property type="match status" value="1"/>
</dbReference>
<protein>
    <recommendedName>
        <fullName evidence="3">RING-type E3 ubiquitin transferase</fullName>
        <ecNumber evidence="3">2.3.2.27</ecNumber>
    </recommendedName>
</protein>
<evidence type="ECO:0000256" key="6">
    <source>
        <dbReference type="ARBA" id="ARBA00022723"/>
    </source>
</evidence>
<keyword evidence="8" id="KW-0833">Ubl conjugation pathway</keyword>
<keyword evidence="10" id="KW-0449">Lipoprotein</keyword>
<evidence type="ECO:0000256" key="3">
    <source>
        <dbReference type="ARBA" id="ARBA00012483"/>
    </source>
</evidence>
<gene>
    <name evidence="15" type="ORF">Gasu_12370</name>
</gene>
<dbReference type="OrthoDB" id="1711136at2759"/>
<dbReference type="AlphaFoldDB" id="M2X507"/>